<evidence type="ECO:0000256" key="1">
    <source>
        <dbReference type="SAM" id="MobiDB-lite"/>
    </source>
</evidence>
<keyword evidence="3" id="KW-1185">Reference proteome</keyword>
<evidence type="ECO:0000313" key="3">
    <source>
        <dbReference type="Proteomes" id="UP000245368"/>
    </source>
</evidence>
<dbReference type="AlphaFoldDB" id="A0A2Z3JSE0"/>
<organism evidence="2 3">
    <name type="scientific">Deinococcus irradiatisoli</name>
    <dbReference type="NCBI Taxonomy" id="2202254"/>
    <lineage>
        <taxon>Bacteria</taxon>
        <taxon>Thermotogati</taxon>
        <taxon>Deinococcota</taxon>
        <taxon>Deinococci</taxon>
        <taxon>Deinococcales</taxon>
        <taxon>Deinococcaceae</taxon>
        <taxon>Deinococcus</taxon>
    </lineage>
</organism>
<evidence type="ECO:0000313" key="2">
    <source>
        <dbReference type="EMBL" id="AWN24188.1"/>
    </source>
</evidence>
<name>A0A2Z3JSE0_9DEIO</name>
<dbReference type="OrthoDB" id="74111at2"/>
<dbReference type="EMBL" id="CP029494">
    <property type="protein sequence ID" value="AWN24188.1"/>
    <property type="molecule type" value="Genomic_DNA"/>
</dbReference>
<proteinExistence type="predicted"/>
<sequence>MNRGSLLNPAGFLATQDLKDRGWTPRLIAEFLGEHDQTRPNGLKMGRRRLPPVKLYAEARVEEAEREEKFLLAQHRAMQARERAERARATRAQQRAVLLDAAAERYRPEVVPEVLRKGAVRKARAPYLEGLEQLLNEIKRGFAAEKRGALSETEEKELRAALQRRLDAALANVYPWFPSPQVQVEAQGQARPSDWRQWDWDSPERA</sequence>
<dbReference type="KEGG" id="dez:DKM44_13900"/>
<dbReference type="RefSeq" id="WP_109827914.1">
    <property type="nucleotide sequence ID" value="NZ_CP029494.1"/>
</dbReference>
<accession>A0A2Z3JSE0</accession>
<gene>
    <name evidence="2" type="ORF">DKM44_13900</name>
</gene>
<reference evidence="2 3" key="1">
    <citation type="submission" date="2018-05" db="EMBL/GenBank/DDBJ databases">
        <title>Complete Genome Sequence of Deinococcus sp. strain 17bor-2.</title>
        <authorList>
            <person name="Srinivasan S."/>
        </authorList>
    </citation>
    <scope>NUCLEOTIDE SEQUENCE [LARGE SCALE GENOMIC DNA]</scope>
    <source>
        <strain evidence="2 3">17bor-2</strain>
    </source>
</reference>
<dbReference type="Proteomes" id="UP000245368">
    <property type="component" value="Chromosome"/>
</dbReference>
<protein>
    <submittedName>
        <fullName evidence="2">Uncharacterized protein</fullName>
    </submittedName>
</protein>
<feature type="region of interest" description="Disordered" evidence="1">
    <location>
        <begin position="183"/>
        <end position="206"/>
    </location>
</feature>
<feature type="compositionally biased region" description="Basic and acidic residues" evidence="1">
    <location>
        <begin position="193"/>
        <end position="206"/>
    </location>
</feature>